<evidence type="ECO:0000256" key="10">
    <source>
        <dbReference type="PROSITE-ProRule" id="PRU01360"/>
    </source>
</evidence>
<keyword evidence="5 10" id="KW-0812">Transmembrane</keyword>
<dbReference type="InterPro" id="IPR036942">
    <property type="entry name" value="Beta-barrel_TonB_sf"/>
</dbReference>
<dbReference type="PANTHER" id="PTHR32552:SF82">
    <property type="entry name" value="FCUA PROTEIN"/>
    <property type="match status" value="1"/>
</dbReference>
<name>A0A6P2QU75_9BURK</name>
<keyword evidence="8" id="KW-0675">Receptor</keyword>
<feature type="chain" id="PRO_5044426968" evidence="13">
    <location>
        <begin position="37"/>
        <end position="734"/>
    </location>
</feature>
<keyword evidence="7 10" id="KW-0472">Membrane</keyword>
<evidence type="ECO:0000256" key="7">
    <source>
        <dbReference type="ARBA" id="ARBA00023136"/>
    </source>
</evidence>
<dbReference type="RefSeq" id="WP_235215117.1">
    <property type="nucleotide sequence ID" value="NZ_CABVQD010000030.1"/>
</dbReference>
<dbReference type="Pfam" id="PF00593">
    <property type="entry name" value="TonB_dep_Rec_b-barrel"/>
    <property type="match status" value="1"/>
</dbReference>
<sequence length="734" mass="80627">MKFQYIALLNIKDRKFRIHVLSALMLGAGSLSLAHAETDPAPAAASTPETRDPSGKGARQDADKARSLPTVTVNGARRQAPQVSSGALGTRSDLETPFSTRVVKQQDLEDRQVKALGKVFSEDAAVMSLGDTYSFNAYSINVRGIALDDYNGYKINGLPFYMTTVELPVESFDSIQLLKGSSGFMYGFGAPGGIINFVTKKPTETFTFSADVGYSSDSVFSEHIDTGGRFGPEHMFGYRFNITHEQGDTYNGSHVLRNSESLSLDARLANGLTWTFDGIYQSRKVEGGIQDLTLDSYTSKALPNALSGRTNLSAYNDTWFNSNVYFATTGLHWQINPVWQAKVDYSHSKDERSYSGQWLGLLNEQGDFDTFLNRARGSSIYDQVQATLEGKFSTGPVDHQVVVGASEQWLSKKTVPAALYTDIGANNLYQPIVTHTWNGTYDYGLQFDNFSSQQKSVFASDTLSFLKYWSILAGIRYTSYHQSSLTKPGATASVYTLTPTTPTLALMFRPRNDLLFYASYVEALEDGGTAGPTYANAYEVLSPLKSKQYEVGVKYDGSRAGASAALFRIERGAEYGNAQNVYVSNGSERIEGLELNGRVDLPAGFRISASASWLSGTYTETEADLVGKRIEGIPRWQGVLQVSDRIPGLPGVTASAEAHYFGNMKADALNQYVLPSYTLFNAGLSYRTTIGGHGVTLRAEVDNLFNRHYWGFLQSDYIFVGQPRTVALNARFDL</sequence>
<evidence type="ECO:0000256" key="6">
    <source>
        <dbReference type="ARBA" id="ARBA00023077"/>
    </source>
</evidence>
<evidence type="ECO:0000256" key="5">
    <source>
        <dbReference type="ARBA" id="ARBA00022692"/>
    </source>
</evidence>
<dbReference type="PANTHER" id="PTHR32552">
    <property type="entry name" value="FERRICHROME IRON RECEPTOR-RELATED"/>
    <property type="match status" value="1"/>
</dbReference>
<feature type="compositionally biased region" description="Low complexity" evidence="12">
    <location>
        <begin position="37"/>
        <end position="48"/>
    </location>
</feature>
<evidence type="ECO:0000259" key="15">
    <source>
        <dbReference type="Pfam" id="PF07715"/>
    </source>
</evidence>
<dbReference type="InterPro" id="IPR010105">
    <property type="entry name" value="TonB_sidphr_rcpt"/>
</dbReference>
<keyword evidence="13" id="KW-0732">Signal</keyword>
<feature type="domain" description="TonB-dependent receptor plug" evidence="15">
    <location>
        <begin position="94"/>
        <end position="194"/>
    </location>
</feature>
<evidence type="ECO:0000259" key="14">
    <source>
        <dbReference type="Pfam" id="PF00593"/>
    </source>
</evidence>
<evidence type="ECO:0000256" key="8">
    <source>
        <dbReference type="ARBA" id="ARBA00023170"/>
    </source>
</evidence>
<dbReference type="GO" id="GO:0009279">
    <property type="term" value="C:cell outer membrane"/>
    <property type="evidence" value="ECO:0007669"/>
    <property type="project" value="UniProtKB-SubCell"/>
</dbReference>
<dbReference type="GO" id="GO:0015344">
    <property type="term" value="F:siderophore uptake transmembrane transporter activity"/>
    <property type="evidence" value="ECO:0007669"/>
    <property type="project" value="TreeGrafter"/>
</dbReference>
<feature type="domain" description="TonB-dependent receptor-like beta-barrel" evidence="14">
    <location>
        <begin position="291"/>
        <end position="704"/>
    </location>
</feature>
<keyword evidence="3 10" id="KW-0813">Transport</keyword>
<dbReference type="PROSITE" id="PS52016">
    <property type="entry name" value="TONB_DEPENDENT_REC_3"/>
    <property type="match status" value="1"/>
</dbReference>
<comment type="subcellular location">
    <subcellularLocation>
        <location evidence="1 10">Cell outer membrane</location>
        <topology evidence="1 10">Multi-pass membrane protein</topology>
    </subcellularLocation>
</comment>
<feature type="region of interest" description="Disordered" evidence="12">
    <location>
        <begin position="37"/>
        <end position="68"/>
    </location>
</feature>
<proteinExistence type="inferred from homology"/>
<dbReference type="InterPro" id="IPR039426">
    <property type="entry name" value="TonB-dep_rcpt-like"/>
</dbReference>
<evidence type="ECO:0000256" key="2">
    <source>
        <dbReference type="ARBA" id="ARBA00009810"/>
    </source>
</evidence>
<dbReference type="AlphaFoldDB" id="A0A6P2QU75"/>
<evidence type="ECO:0000256" key="9">
    <source>
        <dbReference type="ARBA" id="ARBA00023237"/>
    </source>
</evidence>
<dbReference type="Proteomes" id="UP000494330">
    <property type="component" value="Unassembled WGS sequence"/>
</dbReference>
<evidence type="ECO:0000256" key="3">
    <source>
        <dbReference type="ARBA" id="ARBA00022448"/>
    </source>
</evidence>
<dbReference type="Pfam" id="PF07715">
    <property type="entry name" value="Plug"/>
    <property type="match status" value="1"/>
</dbReference>
<dbReference type="NCBIfam" id="TIGR01783">
    <property type="entry name" value="TonB-siderophor"/>
    <property type="match status" value="1"/>
</dbReference>
<dbReference type="InterPro" id="IPR000531">
    <property type="entry name" value="Beta-barrel_TonB"/>
</dbReference>
<dbReference type="CDD" id="cd01347">
    <property type="entry name" value="ligand_gated_channel"/>
    <property type="match status" value="1"/>
</dbReference>
<comment type="similarity">
    <text evidence="2 10 11">Belongs to the TonB-dependent receptor family.</text>
</comment>
<keyword evidence="4 10" id="KW-1134">Transmembrane beta strand</keyword>
<feature type="compositionally biased region" description="Basic and acidic residues" evidence="12">
    <location>
        <begin position="49"/>
        <end position="66"/>
    </location>
</feature>
<reference evidence="16 17" key="1">
    <citation type="submission" date="2019-09" db="EMBL/GenBank/DDBJ databases">
        <authorList>
            <person name="Depoorter E."/>
        </authorList>
    </citation>
    <scope>NUCLEOTIDE SEQUENCE [LARGE SCALE GENOMIC DNA]</scope>
    <source>
        <strain evidence="16">LMG 30113</strain>
    </source>
</reference>
<accession>A0A6P2QU75</accession>
<dbReference type="EMBL" id="CABVQD010000030">
    <property type="protein sequence ID" value="VWC27447.1"/>
    <property type="molecule type" value="Genomic_DNA"/>
</dbReference>
<dbReference type="InterPro" id="IPR037066">
    <property type="entry name" value="Plug_dom_sf"/>
</dbReference>
<evidence type="ECO:0000313" key="16">
    <source>
        <dbReference type="EMBL" id="VWC27447.1"/>
    </source>
</evidence>
<dbReference type="InterPro" id="IPR012910">
    <property type="entry name" value="Plug_dom"/>
</dbReference>
<evidence type="ECO:0000256" key="11">
    <source>
        <dbReference type="RuleBase" id="RU003357"/>
    </source>
</evidence>
<organism evidence="16 17">
    <name type="scientific">Burkholderia paludis</name>
    <dbReference type="NCBI Taxonomy" id="1506587"/>
    <lineage>
        <taxon>Bacteria</taxon>
        <taxon>Pseudomonadati</taxon>
        <taxon>Pseudomonadota</taxon>
        <taxon>Betaproteobacteria</taxon>
        <taxon>Burkholderiales</taxon>
        <taxon>Burkholderiaceae</taxon>
        <taxon>Burkholderia</taxon>
        <taxon>Burkholderia cepacia complex</taxon>
    </lineage>
</organism>
<keyword evidence="9 10" id="KW-0998">Cell outer membrane</keyword>
<dbReference type="GO" id="GO:0038023">
    <property type="term" value="F:signaling receptor activity"/>
    <property type="evidence" value="ECO:0007669"/>
    <property type="project" value="InterPro"/>
</dbReference>
<evidence type="ECO:0000256" key="13">
    <source>
        <dbReference type="SAM" id="SignalP"/>
    </source>
</evidence>
<protein>
    <submittedName>
        <fullName evidence="16">Ligand-gated channel protein</fullName>
    </submittedName>
</protein>
<dbReference type="Gene3D" id="2.170.130.10">
    <property type="entry name" value="TonB-dependent receptor, plug domain"/>
    <property type="match status" value="1"/>
</dbReference>
<gene>
    <name evidence="16" type="ORF">BPA30113_06085</name>
</gene>
<evidence type="ECO:0000313" key="17">
    <source>
        <dbReference type="Proteomes" id="UP000494330"/>
    </source>
</evidence>
<dbReference type="GO" id="GO:0015891">
    <property type="term" value="P:siderophore transport"/>
    <property type="evidence" value="ECO:0007669"/>
    <property type="project" value="InterPro"/>
</dbReference>
<evidence type="ECO:0000256" key="4">
    <source>
        <dbReference type="ARBA" id="ARBA00022452"/>
    </source>
</evidence>
<feature type="signal peptide" evidence="13">
    <location>
        <begin position="1"/>
        <end position="36"/>
    </location>
</feature>
<dbReference type="Gene3D" id="2.40.170.20">
    <property type="entry name" value="TonB-dependent receptor, beta-barrel domain"/>
    <property type="match status" value="1"/>
</dbReference>
<evidence type="ECO:0000256" key="12">
    <source>
        <dbReference type="SAM" id="MobiDB-lite"/>
    </source>
</evidence>
<dbReference type="SUPFAM" id="SSF56935">
    <property type="entry name" value="Porins"/>
    <property type="match status" value="1"/>
</dbReference>
<evidence type="ECO:0000256" key="1">
    <source>
        <dbReference type="ARBA" id="ARBA00004571"/>
    </source>
</evidence>
<keyword evidence="6 11" id="KW-0798">TonB box</keyword>
<keyword evidence="17" id="KW-1185">Reference proteome</keyword>